<dbReference type="EMBL" id="VEPZ02001205">
    <property type="protein sequence ID" value="KAE8687290.1"/>
    <property type="molecule type" value="Genomic_DNA"/>
</dbReference>
<dbReference type="AlphaFoldDB" id="A0A6A2Z7A7"/>
<evidence type="ECO:0000313" key="2">
    <source>
        <dbReference type="Proteomes" id="UP000436088"/>
    </source>
</evidence>
<proteinExistence type="predicted"/>
<organism evidence="1 2">
    <name type="scientific">Hibiscus syriacus</name>
    <name type="common">Rose of Sharon</name>
    <dbReference type="NCBI Taxonomy" id="106335"/>
    <lineage>
        <taxon>Eukaryota</taxon>
        <taxon>Viridiplantae</taxon>
        <taxon>Streptophyta</taxon>
        <taxon>Embryophyta</taxon>
        <taxon>Tracheophyta</taxon>
        <taxon>Spermatophyta</taxon>
        <taxon>Magnoliopsida</taxon>
        <taxon>eudicotyledons</taxon>
        <taxon>Gunneridae</taxon>
        <taxon>Pentapetalae</taxon>
        <taxon>rosids</taxon>
        <taxon>malvids</taxon>
        <taxon>Malvales</taxon>
        <taxon>Malvaceae</taxon>
        <taxon>Malvoideae</taxon>
        <taxon>Hibiscus</taxon>
    </lineage>
</organism>
<name>A0A6A2Z7A7_HIBSY</name>
<sequence>MNEELGSNARNEVAPMNNNFIFNQQPVGQTEEFQDELKMQPMLMHMNPTFANKWLGRGAEWQRITKRKPVEDDLDLSLSLSSKLKQQVRRKISNEKEVANKNLSLSLA</sequence>
<keyword evidence="2" id="KW-1185">Reference proteome</keyword>
<gene>
    <name evidence="1" type="ORF">F3Y22_tig00111022pilonHSYRG00437</name>
</gene>
<reference evidence="1" key="1">
    <citation type="submission" date="2019-09" db="EMBL/GenBank/DDBJ databases">
        <title>Draft genome information of white flower Hibiscus syriacus.</title>
        <authorList>
            <person name="Kim Y.-M."/>
        </authorList>
    </citation>
    <scope>NUCLEOTIDE SEQUENCE [LARGE SCALE GENOMIC DNA]</scope>
    <source>
        <strain evidence="1">YM2019G1</strain>
    </source>
</reference>
<dbReference type="Proteomes" id="UP000436088">
    <property type="component" value="Unassembled WGS sequence"/>
</dbReference>
<protein>
    <submittedName>
        <fullName evidence="1">Pentatricopeptide repeat-containing protein</fullName>
    </submittedName>
</protein>
<accession>A0A6A2Z7A7</accession>
<evidence type="ECO:0000313" key="1">
    <source>
        <dbReference type="EMBL" id="KAE8687290.1"/>
    </source>
</evidence>
<comment type="caution">
    <text evidence="1">The sequence shown here is derived from an EMBL/GenBank/DDBJ whole genome shotgun (WGS) entry which is preliminary data.</text>
</comment>